<keyword evidence="2" id="KW-1185">Reference proteome</keyword>
<evidence type="ECO:0000313" key="2">
    <source>
        <dbReference type="Proteomes" id="UP001058514"/>
    </source>
</evidence>
<protein>
    <recommendedName>
        <fullName evidence="3">Core-binding (CB) domain-containing protein</fullName>
    </recommendedName>
</protein>
<dbReference type="EMBL" id="CP081051">
    <property type="protein sequence ID" value="UWQ39912.1"/>
    <property type="molecule type" value="Genomic_DNA"/>
</dbReference>
<dbReference type="Proteomes" id="UP001058514">
    <property type="component" value="Chromosome"/>
</dbReference>
<organism evidence="1 2">
    <name type="scientific">Leisingera aquaemixtae</name>
    <dbReference type="NCBI Taxonomy" id="1396826"/>
    <lineage>
        <taxon>Bacteria</taxon>
        <taxon>Pseudomonadati</taxon>
        <taxon>Pseudomonadota</taxon>
        <taxon>Alphaproteobacteria</taxon>
        <taxon>Rhodobacterales</taxon>
        <taxon>Roseobacteraceae</taxon>
        <taxon>Leisingera</taxon>
    </lineage>
</organism>
<dbReference type="RefSeq" id="WP_259963432.1">
    <property type="nucleotide sequence ID" value="NZ_CP081051.1"/>
</dbReference>
<proteinExistence type="predicted"/>
<gene>
    <name evidence="1" type="ORF">K3718_09945</name>
</gene>
<accession>A0ABY5WEM0</accession>
<evidence type="ECO:0000313" key="1">
    <source>
        <dbReference type="EMBL" id="UWQ39912.1"/>
    </source>
</evidence>
<name>A0ABY5WEM0_9RHOB</name>
<sequence>MFQQLKSWGEANGLTEGNWRRLKAAIEFHETFVCNGDLANIVHPHDFEDTWTHDLKDVPEHFSNPAQYQAWRNILISGLEAYSGQISRKSAVQEEAKDDWLRLRDWCRERDFGYVHENSLLALRRIALRLDIEPAGVTQDWAEKAQQGLEASQRALFRSGVAAFEKARAHPEIREEFGLTETQIGQLQFKPSPNEEQPLPPRFKADFEEWVGLLAAGEPIGFRGRRRKPVAEATLRQYRFAVAWYWRCFAVAFPGQFNPETANLARQFVLEEISEIADKTKGLQLKPGMKKEYFSKVLPFLHQWNPQLVQPGRGKKDKDEG</sequence>
<reference evidence="1" key="1">
    <citation type="submission" date="2021-08" db="EMBL/GenBank/DDBJ databases">
        <authorList>
            <person name="Nwanade C."/>
            <person name="Wang M."/>
            <person name="Masoudi A."/>
            <person name="Yu Z."/>
            <person name="Liu J."/>
        </authorList>
    </citation>
    <scope>NUCLEOTIDE SEQUENCE</scope>
    <source>
        <strain evidence="1">S166</strain>
    </source>
</reference>
<evidence type="ECO:0008006" key="3">
    <source>
        <dbReference type="Google" id="ProtNLM"/>
    </source>
</evidence>